<sequence>MFAQASWYLAYLENLEVMKLISQVIKDFASGEIKQESRLFDCKNYSRVTTRQPRWWLQAPKELPSSAL</sequence>
<accession>A0A565BLA6</accession>
<reference evidence="1" key="1">
    <citation type="submission" date="2019-07" db="EMBL/GenBank/DDBJ databases">
        <authorList>
            <person name="Dittberner H."/>
        </authorList>
    </citation>
    <scope>NUCLEOTIDE SEQUENCE [LARGE SCALE GENOMIC DNA]</scope>
</reference>
<dbReference type="OrthoDB" id="9927103at2759"/>
<keyword evidence="2" id="KW-1185">Reference proteome</keyword>
<dbReference type="EMBL" id="CABITT030000004">
    <property type="protein sequence ID" value="VVB02411.1"/>
    <property type="molecule type" value="Genomic_DNA"/>
</dbReference>
<proteinExistence type="predicted"/>
<evidence type="ECO:0000313" key="2">
    <source>
        <dbReference type="Proteomes" id="UP000489600"/>
    </source>
</evidence>
<protein>
    <submittedName>
        <fullName evidence="1">Uncharacterized protein</fullName>
    </submittedName>
</protein>
<evidence type="ECO:0000313" key="1">
    <source>
        <dbReference type="EMBL" id="VVB02411.1"/>
    </source>
</evidence>
<gene>
    <name evidence="1" type="ORF">ANE_LOCUS12855</name>
</gene>
<dbReference type="AlphaFoldDB" id="A0A565BLA6"/>
<organism evidence="1 2">
    <name type="scientific">Arabis nemorensis</name>
    <dbReference type="NCBI Taxonomy" id="586526"/>
    <lineage>
        <taxon>Eukaryota</taxon>
        <taxon>Viridiplantae</taxon>
        <taxon>Streptophyta</taxon>
        <taxon>Embryophyta</taxon>
        <taxon>Tracheophyta</taxon>
        <taxon>Spermatophyta</taxon>
        <taxon>Magnoliopsida</taxon>
        <taxon>eudicotyledons</taxon>
        <taxon>Gunneridae</taxon>
        <taxon>Pentapetalae</taxon>
        <taxon>rosids</taxon>
        <taxon>malvids</taxon>
        <taxon>Brassicales</taxon>
        <taxon>Brassicaceae</taxon>
        <taxon>Arabideae</taxon>
        <taxon>Arabis</taxon>
    </lineage>
</organism>
<comment type="caution">
    <text evidence="1">The sequence shown here is derived from an EMBL/GenBank/DDBJ whole genome shotgun (WGS) entry which is preliminary data.</text>
</comment>
<dbReference type="Proteomes" id="UP000489600">
    <property type="component" value="Unassembled WGS sequence"/>
</dbReference>
<name>A0A565BLA6_9BRAS</name>